<dbReference type="Proteomes" id="UP000831786">
    <property type="component" value="Chromosome"/>
</dbReference>
<proteinExistence type="predicted"/>
<sequence length="324" mass="35204">MTDQYPTFTATTLHPARRRTFYFIGVSTAKSSIRRVFPLWAEELGLGDVDFVGIDLPLHAPVDDYRAVVQFFRDDALSIGALVTTHKLDLYQAAADLFDYADPLTVLMDEISCISRRDGQLRAHAKDPITAGYALDAIVADGEWPGRSVFLMGAGGSAIAMAWHLTRAERGSDVPAEIVVSNRSQARLDSLAEVYAGFGTDVPLRCVLSPHPVENDAVLASMPAGSVIVNATGLGKDAPGSPLSDAAVFPARARVWDLNYRGDLVFLDQARAQEGERDLDVHDGWVYFIHGWTRVIAEVFDVDIPTSGAAFDRLGAIARDAREA</sequence>
<keyword evidence="2" id="KW-1185">Reference proteome</keyword>
<name>A0ABY4FNL6_9MICO</name>
<protein>
    <submittedName>
        <fullName evidence="1">Shikimate dehydrogenase</fullName>
    </submittedName>
</protein>
<dbReference type="SUPFAM" id="SSF51735">
    <property type="entry name" value="NAD(P)-binding Rossmann-fold domains"/>
    <property type="match status" value="1"/>
</dbReference>
<accession>A0ABY4FNL6</accession>
<organism evidence="1 2">
    <name type="scientific">Leucobacter allii</name>
    <dbReference type="NCBI Taxonomy" id="2932247"/>
    <lineage>
        <taxon>Bacteria</taxon>
        <taxon>Bacillati</taxon>
        <taxon>Actinomycetota</taxon>
        <taxon>Actinomycetes</taxon>
        <taxon>Micrococcales</taxon>
        <taxon>Microbacteriaceae</taxon>
        <taxon>Leucobacter</taxon>
    </lineage>
</organism>
<evidence type="ECO:0000313" key="2">
    <source>
        <dbReference type="Proteomes" id="UP000831786"/>
    </source>
</evidence>
<reference evidence="1 2" key="1">
    <citation type="submission" date="2022-04" db="EMBL/GenBank/DDBJ databases">
        <title>Leucobacter sp. isolated from rhizosphere of garlic.</title>
        <authorList>
            <person name="Won M."/>
            <person name="Lee C.-M."/>
            <person name="Woen H.-Y."/>
            <person name="Kwon S.-W."/>
        </authorList>
    </citation>
    <scope>NUCLEOTIDE SEQUENCE [LARGE SCALE GENOMIC DNA]</scope>
    <source>
        <strain evidence="1 2">H21R-40</strain>
    </source>
</reference>
<dbReference type="RefSeq" id="WP_244728782.1">
    <property type="nucleotide sequence ID" value="NZ_CP095045.1"/>
</dbReference>
<dbReference type="InterPro" id="IPR036291">
    <property type="entry name" value="NAD(P)-bd_dom_sf"/>
</dbReference>
<evidence type="ECO:0000313" key="1">
    <source>
        <dbReference type="EMBL" id="UOQ57872.1"/>
    </source>
</evidence>
<dbReference type="Gene3D" id="3.40.50.720">
    <property type="entry name" value="NAD(P)-binding Rossmann-like Domain"/>
    <property type="match status" value="1"/>
</dbReference>
<gene>
    <name evidence="1" type="ORF">MUN78_03275</name>
</gene>
<dbReference type="EMBL" id="CP095045">
    <property type="protein sequence ID" value="UOQ57872.1"/>
    <property type="molecule type" value="Genomic_DNA"/>
</dbReference>